<dbReference type="Pfam" id="PF06528">
    <property type="entry name" value="Phage_P2_GpE"/>
    <property type="match status" value="1"/>
</dbReference>
<evidence type="ECO:0000313" key="1">
    <source>
        <dbReference type="EMBL" id="MEV8467303.1"/>
    </source>
</evidence>
<organism evidence="1 2">
    <name type="scientific">Meridianimarinicoccus marinus</name>
    <dbReference type="NCBI Taxonomy" id="3231483"/>
    <lineage>
        <taxon>Bacteria</taxon>
        <taxon>Pseudomonadati</taxon>
        <taxon>Pseudomonadota</taxon>
        <taxon>Alphaproteobacteria</taxon>
        <taxon>Rhodobacterales</taxon>
        <taxon>Paracoccaceae</taxon>
        <taxon>Meridianimarinicoccus</taxon>
    </lineage>
</organism>
<dbReference type="InterPro" id="IPR009493">
    <property type="entry name" value="P2_GpE"/>
</dbReference>
<dbReference type="EMBL" id="JBFBVU010000012">
    <property type="protein sequence ID" value="MEV8467303.1"/>
    <property type="molecule type" value="Genomic_DNA"/>
</dbReference>
<accession>A0ABV3L733</accession>
<protein>
    <submittedName>
        <fullName evidence="1">GpE family phage tail protein</fullName>
    </submittedName>
</protein>
<dbReference type="RefSeq" id="WP_366193086.1">
    <property type="nucleotide sequence ID" value="NZ_JBFBVU010000012.1"/>
</dbReference>
<proteinExistence type="predicted"/>
<dbReference type="Proteomes" id="UP001553161">
    <property type="component" value="Unassembled WGS sequence"/>
</dbReference>
<reference evidence="1 2" key="1">
    <citation type="submission" date="2024-07" db="EMBL/GenBank/DDBJ databases">
        <authorList>
            <person name="Kang M."/>
        </authorList>
    </citation>
    <scope>NUCLEOTIDE SEQUENCE [LARGE SCALE GENOMIC DNA]</scope>
    <source>
        <strain evidence="1 2">DFM31</strain>
    </source>
</reference>
<evidence type="ECO:0000313" key="2">
    <source>
        <dbReference type="Proteomes" id="UP001553161"/>
    </source>
</evidence>
<comment type="caution">
    <text evidence="1">The sequence shown here is derived from an EMBL/GenBank/DDBJ whole genome shotgun (WGS) entry which is preliminary data.</text>
</comment>
<name>A0ABV3L733_9RHOB</name>
<sequence>MADVAVTFGFGHGDMCRMDLEELGRWQARAHDLADSLKESRGK</sequence>
<keyword evidence="2" id="KW-1185">Reference proteome</keyword>
<gene>
    <name evidence="1" type="ORF">AB0T83_10980</name>
</gene>